<organism evidence="3 4">
    <name type="scientific">Cytobacillus purgationiresistens</name>
    <dbReference type="NCBI Taxonomy" id="863449"/>
    <lineage>
        <taxon>Bacteria</taxon>
        <taxon>Bacillati</taxon>
        <taxon>Bacillota</taxon>
        <taxon>Bacilli</taxon>
        <taxon>Bacillales</taxon>
        <taxon>Bacillaceae</taxon>
        <taxon>Cytobacillus</taxon>
    </lineage>
</organism>
<evidence type="ECO:0000259" key="2">
    <source>
        <dbReference type="Pfam" id="PF13349"/>
    </source>
</evidence>
<evidence type="ECO:0000256" key="1">
    <source>
        <dbReference type="SAM" id="Phobius"/>
    </source>
</evidence>
<keyword evidence="4" id="KW-1185">Reference proteome</keyword>
<dbReference type="Pfam" id="PF13349">
    <property type="entry name" value="DUF4097"/>
    <property type="match status" value="1"/>
</dbReference>
<dbReference type="Proteomes" id="UP001238088">
    <property type="component" value="Unassembled WGS sequence"/>
</dbReference>
<sequence length="274" mass="30191">MKRKPFMIGVITLIIIGSLVVFNHGKKRFEHKSDLKTVEKIIVESDISNIALVEGGSSLHAEYTGPKWSLLTPNIDIIYHNEEAVIKVEGIPEKWMYMVPGSNTRGQFVLKVPPGLLDQVQIKTQNGNIHVQAPSEISRLSLSSNVGNIHVDSYKGERLNIDAKNGSIDIGAVDGEVNIKNQTGNLKHLHFADIKGKNNIKLSNGKVKITLPSELDLKEIGLNITTKNGKIISDNNKFLKDKIKKHGPGQEIFHRTTGVNELNISVSAGSIRID</sequence>
<protein>
    <recommendedName>
        <fullName evidence="2">DUF4097 domain-containing protein</fullName>
    </recommendedName>
</protein>
<keyword evidence="1" id="KW-1133">Transmembrane helix</keyword>
<proteinExistence type="predicted"/>
<dbReference type="RefSeq" id="WP_307475195.1">
    <property type="nucleotide sequence ID" value="NZ_JAUSUB010000009.1"/>
</dbReference>
<dbReference type="InterPro" id="IPR025164">
    <property type="entry name" value="Toastrack_DUF4097"/>
</dbReference>
<gene>
    <name evidence="3" type="ORF">J2S17_002504</name>
</gene>
<evidence type="ECO:0000313" key="3">
    <source>
        <dbReference type="EMBL" id="MDQ0270629.1"/>
    </source>
</evidence>
<evidence type="ECO:0000313" key="4">
    <source>
        <dbReference type="Proteomes" id="UP001238088"/>
    </source>
</evidence>
<keyword evidence="1" id="KW-0472">Membrane</keyword>
<name>A0ABU0AH91_9BACI</name>
<feature type="transmembrane region" description="Helical" evidence="1">
    <location>
        <begin position="6"/>
        <end position="23"/>
    </location>
</feature>
<feature type="domain" description="DUF4097" evidence="2">
    <location>
        <begin position="137"/>
        <end position="273"/>
    </location>
</feature>
<accession>A0ABU0AH91</accession>
<dbReference type="EMBL" id="JAUSUB010000009">
    <property type="protein sequence ID" value="MDQ0270629.1"/>
    <property type="molecule type" value="Genomic_DNA"/>
</dbReference>
<reference evidence="3 4" key="1">
    <citation type="submission" date="2023-07" db="EMBL/GenBank/DDBJ databases">
        <title>Genomic Encyclopedia of Type Strains, Phase IV (KMG-IV): sequencing the most valuable type-strain genomes for metagenomic binning, comparative biology and taxonomic classification.</title>
        <authorList>
            <person name="Goeker M."/>
        </authorList>
    </citation>
    <scope>NUCLEOTIDE SEQUENCE [LARGE SCALE GENOMIC DNA]</scope>
    <source>
        <strain evidence="3 4">DSM 23494</strain>
    </source>
</reference>
<comment type="caution">
    <text evidence="3">The sequence shown here is derived from an EMBL/GenBank/DDBJ whole genome shotgun (WGS) entry which is preliminary data.</text>
</comment>
<keyword evidence="1" id="KW-0812">Transmembrane</keyword>